<name>A0A0N4VJJ7_ENTVE</name>
<feature type="compositionally biased region" description="Polar residues" evidence="1">
    <location>
        <begin position="15"/>
        <end position="32"/>
    </location>
</feature>
<organism evidence="4">
    <name type="scientific">Enterobius vermicularis</name>
    <name type="common">Human pinworm</name>
    <dbReference type="NCBI Taxonomy" id="51028"/>
    <lineage>
        <taxon>Eukaryota</taxon>
        <taxon>Metazoa</taxon>
        <taxon>Ecdysozoa</taxon>
        <taxon>Nematoda</taxon>
        <taxon>Chromadorea</taxon>
        <taxon>Rhabditida</taxon>
        <taxon>Spirurina</taxon>
        <taxon>Oxyuridomorpha</taxon>
        <taxon>Oxyuroidea</taxon>
        <taxon>Oxyuridae</taxon>
        <taxon>Enterobius</taxon>
    </lineage>
</organism>
<dbReference type="Proteomes" id="UP000274131">
    <property type="component" value="Unassembled WGS sequence"/>
</dbReference>
<evidence type="ECO:0000256" key="1">
    <source>
        <dbReference type="SAM" id="MobiDB-lite"/>
    </source>
</evidence>
<reference evidence="4" key="1">
    <citation type="submission" date="2017-02" db="UniProtKB">
        <authorList>
            <consortium name="WormBaseParasite"/>
        </authorList>
    </citation>
    <scope>IDENTIFICATION</scope>
</reference>
<keyword evidence="3" id="KW-1185">Reference proteome</keyword>
<dbReference type="WBParaSite" id="EVEC_0001101801-mRNA-1">
    <property type="protein sequence ID" value="EVEC_0001101801-mRNA-1"/>
    <property type="gene ID" value="EVEC_0001101801"/>
</dbReference>
<evidence type="ECO:0000313" key="2">
    <source>
        <dbReference type="EMBL" id="VDD95592.1"/>
    </source>
</evidence>
<sequence>MSSVIDEARDAVTSRPGTTAFVNDSSDKSGNSKCEKTPFSFKISRVRLPSIQKLPVAAKAPSFVQQFDHASKAGRKKFVEAVTRELLMNRSNRLKRYSYSSSSDEEISETMERVVI</sequence>
<accession>A0A0N4VJJ7</accession>
<proteinExistence type="predicted"/>
<gene>
    <name evidence="2" type="ORF">EVEC_LOCUS10343</name>
</gene>
<reference evidence="2 3" key="2">
    <citation type="submission" date="2018-10" db="EMBL/GenBank/DDBJ databases">
        <authorList>
            <consortium name="Pathogen Informatics"/>
        </authorList>
    </citation>
    <scope>NUCLEOTIDE SEQUENCE [LARGE SCALE GENOMIC DNA]</scope>
</reference>
<dbReference type="EMBL" id="UXUI01010753">
    <property type="protein sequence ID" value="VDD95592.1"/>
    <property type="molecule type" value="Genomic_DNA"/>
</dbReference>
<feature type="region of interest" description="Disordered" evidence="1">
    <location>
        <begin position="1"/>
        <end position="34"/>
    </location>
</feature>
<evidence type="ECO:0000313" key="3">
    <source>
        <dbReference type="Proteomes" id="UP000274131"/>
    </source>
</evidence>
<protein>
    <submittedName>
        <fullName evidence="2 4">Uncharacterized protein</fullName>
    </submittedName>
</protein>
<feature type="compositionally biased region" description="Basic and acidic residues" evidence="1">
    <location>
        <begin position="1"/>
        <end position="12"/>
    </location>
</feature>
<evidence type="ECO:0000313" key="4">
    <source>
        <dbReference type="WBParaSite" id="EVEC_0001101801-mRNA-1"/>
    </source>
</evidence>
<dbReference type="AlphaFoldDB" id="A0A0N4VJJ7"/>